<accession>A0A2S9IH54</accession>
<sequence>MLIMENLDRRDNFANEFSKIIEKESQYFTLNFEGLLQVVLYLMAYDLIYRARDDFFSETLAVDDYQSLIENISRIMKFSARFNDAHKEIVISLEERVSLNYQLFNFSSEEVKQLGSIFTHYYRHMGDFDYEDIVYCYDKLFYRLKSLEKKTSLALDAFMAGFSVRYFYGEDEGGYREIPLNNGGFSILSGKPVVYDSSQRLPLELYFRGILHHQKFTQVRYDKEIIDIIYTDLNKLKNSAKRSPGRNEVLAQLRIKGEQKKVFLLSGRDISLQQDFLSDLMESLNSHSVVTIISLPAKITPLTNVQLYMLVINPDKRKNDRVLFVNADKLAKKLNISSSKTASLVADIVRLHEGKALSLSDADGHINFLNKYYQEGYRDISEISASVTISQIFKNGMKLKPSVYIAKDPQAISLSLLDVGPVMREMEKASGQAMAAYIIGRNGEGKSLLLREIASILLSENRPVIALPQSIHDRIHTLAQKKNNGFTYLGVRSPSGGVNIVAREKALVDKIIHTLSHPDRVNIQLMCTVLQKIGFGKQIYLLSRGRIAAETIDTQVVDKDSEALDAALFTSDGYTFGVLKDKNNIVPFQNLSSGEQLMVQFALQVTLYASRGATMLIDEPEISLHVEWQQLIPSILELVNQQIAMHIVVATHAPVVIAATKNRQSCCFIAENRALEPIDANSVRSVESILLELFKVTTLNSRSVYENCARMMAEIAEMANSGEDISQKVSEAHQRISALKTLVTLQKEKIAIGAEELVFLNQAERALNEFSVFQQNDASGE</sequence>
<dbReference type="InterPro" id="IPR003959">
    <property type="entry name" value="ATPase_AAA_core"/>
</dbReference>
<dbReference type="AlphaFoldDB" id="A0A2S9IH54"/>
<evidence type="ECO:0000313" key="5">
    <source>
        <dbReference type="Proteomes" id="UP000239181"/>
    </source>
</evidence>
<evidence type="ECO:0000256" key="1">
    <source>
        <dbReference type="ARBA" id="ARBA00006594"/>
    </source>
</evidence>
<name>A0A2S9IH54_9GAMM</name>
<keyword evidence="5" id="KW-1185">Reference proteome</keyword>
<dbReference type="InterPro" id="IPR029063">
    <property type="entry name" value="SAM-dependent_MTases_sf"/>
</dbReference>
<dbReference type="SUPFAM" id="SSF52540">
    <property type="entry name" value="P-loop containing nucleoside triphosphate hydrolases"/>
    <property type="match status" value="1"/>
</dbReference>
<dbReference type="Gene3D" id="3.40.50.300">
    <property type="entry name" value="P-loop containing nucleotide triphosphate hydrolases"/>
    <property type="match status" value="1"/>
</dbReference>
<organism evidence="4 5">
    <name type="scientific">Pantoea coffeiphila</name>
    <dbReference type="NCBI Taxonomy" id="1465635"/>
    <lineage>
        <taxon>Bacteria</taxon>
        <taxon>Pseudomonadati</taxon>
        <taxon>Pseudomonadota</taxon>
        <taxon>Gammaproteobacteria</taxon>
        <taxon>Enterobacterales</taxon>
        <taxon>Erwiniaceae</taxon>
        <taxon>Pantoea</taxon>
    </lineage>
</organism>
<dbReference type="PANTHER" id="PTHR43581">
    <property type="entry name" value="ATP/GTP PHOSPHATASE"/>
    <property type="match status" value="1"/>
</dbReference>
<dbReference type="GO" id="GO:0008170">
    <property type="term" value="F:N-methyltransferase activity"/>
    <property type="evidence" value="ECO:0007669"/>
    <property type="project" value="InterPro"/>
</dbReference>
<dbReference type="Pfam" id="PF13304">
    <property type="entry name" value="AAA_21"/>
    <property type="match status" value="1"/>
</dbReference>
<evidence type="ECO:0000259" key="3">
    <source>
        <dbReference type="Pfam" id="PF13304"/>
    </source>
</evidence>
<dbReference type="Gene3D" id="3.40.50.150">
    <property type="entry name" value="Vaccinia Virus protein VP39"/>
    <property type="match status" value="1"/>
</dbReference>
<evidence type="ECO:0000259" key="2">
    <source>
        <dbReference type="Pfam" id="PF02384"/>
    </source>
</evidence>
<feature type="domain" description="ATPase AAA-type core" evidence="3">
    <location>
        <begin position="550"/>
        <end position="657"/>
    </location>
</feature>
<comment type="caution">
    <text evidence="4">The sequence shown here is derived from an EMBL/GenBank/DDBJ whole genome shotgun (WGS) entry which is preliminary data.</text>
</comment>
<dbReference type="SUPFAM" id="SSF53335">
    <property type="entry name" value="S-adenosyl-L-methionine-dependent methyltransferases"/>
    <property type="match status" value="1"/>
</dbReference>
<gene>
    <name evidence="4" type="ORF">CQW29_00370</name>
</gene>
<comment type="similarity">
    <text evidence="1">Belongs to the N(4)/N(6)-methyltransferase family.</text>
</comment>
<dbReference type="Proteomes" id="UP000239181">
    <property type="component" value="Unassembled WGS sequence"/>
</dbReference>
<dbReference type="GO" id="GO:0005524">
    <property type="term" value="F:ATP binding"/>
    <property type="evidence" value="ECO:0007669"/>
    <property type="project" value="InterPro"/>
</dbReference>
<dbReference type="GO" id="GO:0016887">
    <property type="term" value="F:ATP hydrolysis activity"/>
    <property type="evidence" value="ECO:0007669"/>
    <property type="project" value="InterPro"/>
</dbReference>
<proteinExistence type="inferred from homology"/>
<feature type="domain" description="DNA methylase adenine-specific" evidence="2">
    <location>
        <begin position="285"/>
        <end position="408"/>
    </location>
</feature>
<protein>
    <recommendedName>
        <fullName evidence="6">ATPase AAA-type core domain-containing protein</fullName>
    </recommendedName>
</protein>
<dbReference type="GO" id="GO:0003677">
    <property type="term" value="F:DNA binding"/>
    <property type="evidence" value="ECO:0007669"/>
    <property type="project" value="InterPro"/>
</dbReference>
<dbReference type="EMBL" id="PDET01000001">
    <property type="protein sequence ID" value="PRD17125.1"/>
    <property type="molecule type" value="Genomic_DNA"/>
</dbReference>
<reference evidence="4 5" key="1">
    <citation type="submission" date="2017-10" db="EMBL/GenBank/DDBJ databases">
        <title>Draft genome of two endophytic bacteria isolated from 'guarana' Paullinia cupana (Mart.) Ducke.</title>
        <authorList>
            <person name="Siqueira K.A."/>
            <person name="Liotti R.G."/>
            <person name="Mendes T.A."/>
            <person name="Soares M.A."/>
        </authorList>
    </citation>
    <scope>NUCLEOTIDE SEQUENCE [LARGE SCALE GENOMIC DNA]</scope>
    <source>
        <strain evidence="4 5">342</strain>
    </source>
</reference>
<dbReference type="InterPro" id="IPR003356">
    <property type="entry name" value="DNA_methylase_A-5"/>
</dbReference>
<evidence type="ECO:0000313" key="4">
    <source>
        <dbReference type="EMBL" id="PRD17125.1"/>
    </source>
</evidence>
<dbReference type="PANTHER" id="PTHR43581:SF2">
    <property type="entry name" value="EXCINUCLEASE ATPASE SUBUNIT"/>
    <property type="match status" value="1"/>
</dbReference>
<dbReference type="Pfam" id="PF02384">
    <property type="entry name" value="N6_Mtase"/>
    <property type="match status" value="1"/>
</dbReference>
<dbReference type="InterPro" id="IPR027417">
    <property type="entry name" value="P-loop_NTPase"/>
</dbReference>
<dbReference type="InterPro" id="IPR051396">
    <property type="entry name" value="Bact_Antivir_Def_Nuclease"/>
</dbReference>
<evidence type="ECO:0008006" key="6">
    <source>
        <dbReference type="Google" id="ProtNLM"/>
    </source>
</evidence>